<organism evidence="3 4">
    <name type="scientific">Streptomyces chattanoogensis</name>
    <dbReference type="NCBI Taxonomy" id="66876"/>
    <lineage>
        <taxon>Bacteria</taxon>
        <taxon>Bacillati</taxon>
        <taxon>Actinomycetota</taxon>
        <taxon>Actinomycetes</taxon>
        <taxon>Kitasatosporales</taxon>
        <taxon>Streptomycetaceae</taxon>
        <taxon>Streptomyces</taxon>
    </lineage>
</organism>
<feature type="compositionally biased region" description="Polar residues" evidence="1">
    <location>
        <begin position="246"/>
        <end position="257"/>
    </location>
</feature>
<dbReference type="PATRIC" id="fig|66876.3.peg.7464"/>
<feature type="compositionally biased region" description="Basic and acidic residues" evidence="1">
    <location>
        <begin position="67"/>
        <end position="87"/>
    </location>
</feature>
<reference evidence="4" key="1">
    <citation type="submission" date="2015-07" db="EMBL/GenBank/DDBJ databases">
        <authorList>
            <person name="Ju K.-S."/>
            <person name="Doroghazi J.R."/>
            <person name="Metcalf W.W."/>
        </authorList>
    </citation>
    <scope>NUCLEOTIDE SEQUENCE [LARGE SCALE GENOMIC DNA]</scope>
    <source>
        <strain evidence="4">NRRL ISP-5002</strain>
    </source>
</reference>
<accession>A0A0N0GVZ5</accession>
<dbReference type="EMBL" id="LGKG01000176">
    <property type="protein sequence ID" value="KPC59632.1"/>
    <property type="molecule type" value="Genomic_DNA"/>
</dbReference>
<name>A0A0N0GVZ5_9ACTN</name>
<feature type="transmembrane region" description="Helical" evidence="2">
    <location>
        <begin position="96"/>
        <end position="117"/>
    </location>
</feature>
<feature type="region of interest" description="Disordered" evidence="1">
    <location>
        <begin position="62"/>
        <end position="87"/>
    </location>
</feature>
<gene>
    <name evidence="3" type="ORF">ADL29_33885</name>
</gene>
<feature type="region of interest" description="Disordered" evidence="1">
    <location>
        <begin position="116"/>
        <end position="161"/>
    </location>
</feature>
<comment type="caution">
    <text evidence="3">The sequence shown here is derived from an EMBL/GenBank/DDBJ whole genome shotgun (WGS) entry which is preliminary data.</text>
</comment>
<sequence length="272" mass="27217">MGERLSGDGAPVRHRHGHPDGSMSGPGEVHDSATLETVLGAAIRTHRLDAEAEQRALAAFRAAAHGADGRRARTRRRDDWRPREERSVRRPARMTFGMVFAGLTLGGVAVAAVGSAGSSTGGAGTGRGTAHPSAVAPGRPGGTASPSPSGRPGPTDRPSPAQDIEAHCRAYKQVEGRGKALDATAWQRLVAAAGGKDKVAAYCSEQLTRATGAPSGPADTGRPGNGAANAGNGTAGNAGASGNGTPDANPSSTHNATGNGRAGEGNVGGKHQ</sequence>
<evidence type="ECO:0000313" key="3">
    <source>
        <dbReference type="EMBL" id="KPC59632.1"/>
    </source>
</evidence>
<keyword evidence="2" id="KW-1133">Transmembrane helix</keyword>
<protein>
    <submittedName>
        <fullName evidence="3">Uncharacterized protein</fullName>
    </submittedName>
</protein>
<dbReference type="Proteomes" id="UP000037982">
    <property type="component" value="Unassembled WGS sequence"/>
</dbReference>
<feature type="region of interest" description="Disordered" evidence="1">
    <location>
        <begin position="1"/>
        <end position="30"/>
    </location>
</feature>
<evidence type="ECO:0000256" key="1">
    <source>
        <dbReference type="SAM" id="MobiDB-lite"/>
    </source>
</evidence>
<feature type="compositionally biased region" description="Gly residues" evidence="1">
    <location>
        <begin position="260"/>
        <end position="272"/>
    </location>
</feature>
<feature type="region of interest" description="Disordered" evidence="1">
    <location>
        <begin position="209"/>
        <end position="272"/>
    </location>
</feature>
<proteinExistence type="predicted"/>
<keyword evidence="2" id="KW-0812">Transmembrane</keyword>
<dbReference type="AlphaFoldDB" id="A0A0N0GVZ5"/>
<feature type="compositionally biased region" description="Gly residues" evidence="1">
    <location>
        <begin position="233"/>
        <end position="242"/>
    </location>
</feature>
<evidence type="ECO:0000256" key="2">
    <source>
        <dbReference type="SAM" id="Phobius"/>
    </source>
</evidence>
<keyword evidence="2" id="KW-0472">Membrane</keyword>
<evidence type="ECO:0000313" key="4">
    <source>
        <dbReference type="Proteomes" id="UP000037982"/>
    </source>
</evidence>
<keyword evidence="4" id="KW-1185">Reference proteome</keyword>